<dbReference type="RefSeq" id="WP_135978395.1">
    <property type="nucleotide sequence ID" value="NZ_BQKC01000001.1"/>
</dbReference>
<dbReference type="Pfam" id="PF02558">
    <property type="entry name" value="ApbA"/>
    <property type="match status" value="1"/>
</dbReference>
<name>A0AAV5B8N8_9ACTN</name>
<feature type="domain" description="Opine dehydrogenase" evidence="1">
    <location>
        <begin position="176"/>
        <end position="331"/>
    </location>
</feature>
<keyword evidence="4" id="KW-1185">Reference proteome</keyword>
<evidence type="ECO:0000313" key="3">
    <source>
        <dbReference type="EMBL" id="GJM56070.1"/>
    </source>
</evidence>
<comment type="caution">
    <text evidence="3">The sequence shown here is derived from an EMBL/GenBank/DDBJ whole genome shotgun (WGS) entry which is preliminary data.</text>
</comment>
<dbReference type="SUPFAM" id="SSF48179">
    <property type="entry name" value="6-phosphogluconate dehydrogenase C-terminal domain-like"/>
    <property type="match status" value="1"/>
</dbReference>
<dbReference type="Gene3D" id="3.40.50.720">
    <property type="entry name" value="NAD(P)-binding Rossmann-like Domain"/>
    <property type="match status" value="1"/>
</dbReference>
<protein>
    <recommendedName>
        <fullName evidence="5">Opine dehydrogenase</fullName>
    </recommendedName>
</protein>
<gene>
    <name evidence="3" type="ORF">ATOP_17250</name>
</gene>
<dbReference type="Gene3D" id="1.10.1040.10">
    <property type="entry name" value="N-(1-d-carboxylethyl)-l-norvaline Dehydrogenase, domain 2"/>
    <property type="match status" value="1"/>
</dbReference>
<evidence type="ECO:0008006" key="5">
    <source>
        <dbReference type="Google" id="ProtNLM"/>
    </source>
</evidence>
<dbReference type="Pfam" id="PF02317">
    <property type="entry name" value="Octopine_DH"/>
    <property type="match status" value="1"/>
</dbReference>
<dbReference type="Proteomes" id="UP001055025">
    <property type="component" value="Unassembled WGS sequence"/>
</dbReference>
<organism evidence="3 4">
    <name type="scientific">Granulimonas faecalis</name>
    <dbReference type="NCBI Taxonomy" id="2894155"/>
    <lineage>
        <taxon>Bacteria</taxon>
        <taxon>Bacillati</taxon>
        <taxon>Actinomycetota</taxon>
        <taxon>Coriobacteriia</taxon>
        <taxon>Coriobacteriales</taxon>
        <taxon>Kribbibacteriaceae</taxon>
        <taxon>Granulimonas</taxon>
    </lineage>
</organism>
<sequence>MRICVVGAGNVGMLMAAEFAARGHEVAVVTSRPREWSRTVDVLAPDGDVLSTGELACVTADLAEGAAGARYVFVTYPVYLFGRLCAELAPLVEPGQRVCFVPGADAEFFCAGLLEAGAVVCGLQRVHSVARIAERGRSVFELGRKPSLQVAAIPSSETAEVAGELADLFRMPATCLGSYLAMTLTPSNPVLHTSRIRTMFSDWGPGVSYPENHLFYEGWDDAASEALLAADAEVQAVCAALPELDLSGVRPLTEHYESPDVPSMTRKISSIPAFAGLRSPMRETEAGRWVPDFSSRYFSADFAYGLKAIRDVAAAAGVATPALDDIWGWYVAAARPERELEGVPETRDGLLDLYR</sequence>
<dbReference type="InterPro" id="IPR003421">
    <property type="entry name" value="Opine_DH"/>
</dbReference>
<dbReference type="InterPro" id="IPR013332">
    <property type="entry name" value="KPR_N"/>
</dbReference>
<evidence type="ECO:0000313" key="4">
    <source>
        <dbReference type="Proteomes" id="UP001055025"/>
    </source>
</evidence>
<accession>A0AAV5B8N8</accession>
<dbReference type="EMBL" id="BQKC01000001">
    <property type="protein sequence ID" value="GJM56070.1"/>
    <property type="molecule type" value="Genomic_DNA"/>
</dbReference>
<dbReference type="InterPro" id="IPR051729">
    <property type="entry name" value="Opine/Lysopine_DH"/>
</dbReference>
<dbReference type="InterPro" id="IPR013328">
    <property type="entry name" value="6PGD_dom2"/>
</dbReference>
<reference evidence="3" key="1">
    <citation type="journal article" date="2022" name="Int. J. Syst. Evol. Microbiol.">
        <title>Granulimonas faecalis gen. nov., sp. nov., and Leptogranulimonas caecicola gen. nov., sp. nov., novel lactate-producing Atopobiaceae bacteria isolated from mouse intestines, and an emended description of the family Atopobiaceae.</title>
        <authorList>
            <person name="Morinaga K."/>
            <person name="Kusada H."/>
            <person name="Sakamoto S."/>
            <person name="Murakami T."/>
            <person name="Toyoda A."/>
            <person name="Mori H."/>
            <person name="Meng X.Y."/>
            <person name="Takashino M."/>
            <person name="Murotomi K."/>
            <person name="Tamaki H."/>
        </authorList>
    </citation>
    <scope>NUCLEOTIDE SEQUENCE</scope>
    <source>
        <strain evidence="3">OPF53</strain>
    </source>
</reference>
<dbReference type="SUPFAM" id="SSF51735">
    <property type="entry name" value="NAD(P)-binding Rossmann-fold domains"/>
    <property type="match status" value="1"/>
</dbReference>
<proteinExistence type="predicted"/>
<dbReference type="InterPro" id="IPR008927">
    <property type="entry name" value="6-PGluconate_DH-like_C_sf"/>
</dbReference>
<dbReference type="InterPro" id="IPR036291">
    <property type="entry name" value="NAD(P)-bd_dom_sf"/>
</dbReference>
<feature type="domain" description="Ketopantoate reductase N-terminal" evidence="2">
    <location>
        <begin position="3"/>
        <end position="101"/>
    </location>
</feature>
<evidence type="ECO:0000259" key="2">
    <source>
        <dbReference type="Pfam" id="PF02558"/>
    </source>
</evidence>
<evidence type="ECO:0000259" key="1">
    <source>
        <dbReference type="Pfam" id="PF02317"/>
    </source>
</evidence>
<dbReference type="PANTHER" id="PTHR38015">
    <property type="entry name" value="BLR6086 PROTEIN"/>
    <property type="match status" value="1"/>
</dbReference>
<dbReference type="GO" id="GO:0016491">
    <property type="term" value="F:oxidoreductase activity"/>
    <property type="evidence" value="ECO:0007669"/>
    <property type="project" value="InterPro"/>
</dbReference>
<dbReference type="PANTHER" id="PTHR38015:SF1">
    <property type="entry name" value="OPINE DEHYDROGENASE DOMAIN-CONTAINING PROTEIN"/>
    <property type="match status" value="1"/>
</dbReference>
<dbReference type="AlphaFoldDB" id="A0AAV5B8N8"/>